<accession>A0A0G4GZD7</accession>
<sequence length="235" mass="25556">MTPEEAFQLGKRLPNLTALRMVQPRSDRLWGLDSMICTAIDIVKTLSFDKAKEVYVSSAYGFVLPPPGTPSPIPAIINDMQPFPVAEELHIRSAFGGALGPVSAEDRIAVLEALGEEREVDSVAVGDKEEPVSLTQGGAFDGWRSQGLPSLRSVDMYLLVPHDLEDAVAAELIRDGLSTILTAGLRGLRRVELWLEGEADDSILTAIRQLLPNGTEIDDFTINTVGTLVEASRRY</sequence>
<organism evidence="1 2">
    <name type="scientific">Vitrella brassicaformis (strain CCMP3155)</name>
    <dbReference type="NCBI Taxonomy" id="1169540"/>
    <lineage>
        <taxon>Eukaryota</taxon>
        <taxon>Sar</taxon>
        <taxon>Alveolata</taxon>
        <taxon>Colpodellida</taxon>
        <taxon>Vitrellaceae</taxon>
        <taxon>Vitrella</taxon>
    </lineage>
</organism>
<reference evidence="1 2" key="1">
    <citation type="submission" date="2014-11" db="EMBL/GenBank/DDBJ databases">
        <authorList>
            <person name="Zhu J."/>
            <person name="Qi W."/>
            <person name="Song R."/>
        </authorList>
    </citation>
    <scope>NUCLEOTIDE SEQUENCE [LARGE SCALE GENOMIC DNA]</scope>
</reference>
<keyword evidence="2" id="KW-1185">Reference proteome</keyword>
<name>A0A0G4GZD7_VITBC</name>
<evidence type="ECO:0000313" key="1">
    <source>
        <dbReference type="EMBL" id="CEM36447.1"/>
    </source>
</evidence>
<dbReference type="AlphaFoldDB" id="A0A0G4GZD7"/>
<gene>
    <name evidence="1" type="ORF">Vbra_10506</name>
</gene>
<protein>
    <submittedName>
        <fullName evidence="1">Uncharacterized protein</fullName>
    </submittedName>
</protein>
<dbReference type="EMBL" id="CDMY01000891">
    <property type="protein sequence ID" value="CEM36447.1"/>
    <property type="molecule type" value="Genomic_DNA"/>
</dbReference>
<dbReference type="Proteomes" id="UP000041254">
    <property type="component" value="Unassembled WGS sequence"/>
</dbReference>
<evidence type="ECO:0000313" key="2">
    <source>
        <dbReference type="Proteomes" id="UP000041254"/>
    </source>
</evidence>
<proteinExistence type="predicted"/>
<dbReference type="InParanoid" id="A0A0G4GZD7"/>
<dbReference type="PhylomeDB" id="A0A0G4GZD7"/>
<dbReference type="VEuPathDB" id="CryptoDB:Vbra_10506"/>